<organism evidence="2 3">
    <name type="scientific">Cognatilysobacter xinjiangensis</name>
    <dbReference type="NCBI Taxonomy" id="546892"/>
    <lineage>
        <taxon>Bacteria</taxon>
        <taxon>Pseudomonadati</taxon>
        <taxon>Pseudomonadota</taxon>
        <taxon>Gammaproteobacteria</taxon>
        <taxon>Lysobacterales</taxon>
        <taxon>Lysobacteraceae</taxon>
        <taxon>Cognatilysobacter</taxon>
    </lineage>
</organism>
<evidence type="ECO:0000256" key="1">
    <source>
        <dbReference type="SAM" id="SignalP"/>
    </source>
</evidence>
<feature type="chain" id="PRO_5045439013" description="LTXXQ motif family protein" evidence="1">
    <location>
        <begin position="23"/>
        <end position="166"/>
    </location>
</feature>
<evidence type="ECO:0008006" key="4">
    <source>
        <dbReference type="Google" id="ProtNLM"/>
    </source>
</evidence>
<gene>
    <name evidence="2" type="ORF">GCM10008101_17230</name>
</gene>
<dbReference type="RefSeq" id="WP_189449019.1">
    <property type="nucleotide sequence ID" value="NZ_BMXY01000002.1"/>
</dbReference>
<accession>A0ABQ3C161</accession>
<dbReference type="Proteomes" id="UP000643403">
    <property type="component" value="Unassembled WGS sequence"/>
</dbReference>
<evidence type="ECO:0000313" key="2">
    <source>
        <dbReference type="EMBL" id="GGZ64194.1"/>
    </source>
</evidence>
<protein>
    <recommendedName>
        <fullName evidence="4">LTXXQ motif family protein</fullName>
    </recommendedName>
</protein>
<reference evidence="3" key="1">
    <citation type="journal article" date="2019" name="Int. J. Syst. Evol. Microbiol.">
        <title>The Global Catalogue of Microorganisms (GCM) 10K type strain sequencing project: providing services to taxonomists for standard genome sequencing and annotation.</title>
        <authorList>
            <consortium name="The Broad Institute Genomics Platform"/>
            <consortium name="The Broad Institute Genome Sequencing Center for Infectious Disease"/>
            <person name="Wu L."/>
            <person name="Ma J."/>
        </authorList>
    </citation>
    <scope>NUCLEOTIDE SEQUENCE [LARGE SCALE GENOMIC DNA]</scope>
    <source>
        <strain evidence="3">KCTC 22558</strain>
    </source>
</reference>
<comment type="caution">
    <text evidence="2">The sequence shown here is derived from an EMBL/GenBank/DDBJ whole genome shotgun (WGS) entry which is preliminary data.</text>
</comment>
<evidence type="ECO:0000313" key="3">
    <source>
        <dbReference type="Proteomes" id="UP000643403"/>
    </source>
</evidence>
<feature type="signal peptide" evidence="1">
    <location>
        <begin position="1"/>
        <end position="22"/>
    </location>
</feature>
<dbReference type="EMBL" id="BMXY01000002">
    <property type="protein sequence ID" value="GGZ64194.1"/>
    <property type="molecule type" value="Genomic_DNA"/>
</dbReference>
<proteinExistence type="predicted"/>
<name>A0ABQ3C161_9GAMM</name>
<keyword evidence="3" id="KW-1185">Reference proteome</keyword>
<keyword evidence="1" id="KW-0732">Signal</keyword>
<sequence>MRRTARYLFAVSLALAPLLAVGATPPRKAPPQLMSPLQRQAVVLMLAGRVERHLGQLPKTSPQQAVKALRHVAHDYAGMSRIAREAGWNEMAAYYAETSAVFTRMVKGTTDRASVDRQTKALEARRQALTRAAIARFGKAGVSPRDPRLNGAADRFFAQVEQGAPR</sequence>